<comment type="caution">
    <text evidence="4">The sequence shown here is derived from an EMBL/GenBank/DDBJ whole genome shotgun (WGS) entry which is preliminary data.</text>
</comment>
<evidence type="ECO:0000313" key="4">
    <source>
        <dbReference type="EMBL" id="TXK64559.1"/>
    </source>
</evidence>
<dbReference type="EMBL" id="VRTS01000003">
    <property type="protein sequence ID" value="TXK64559.1"/>
    <property type="molecule type" value="Genomic_DNA"/>
</dbReference>
<feature type="compositionally biased region" description="Low complexity" evidence="1">
    <location>
        <begin position="224"/>
        <end position="236"/>
    </location>
</feature>
<sequence length="253" mass="26910">MPSSVSRPGNPALIVTAAALAMALCTLGPAQAQGRMAPAPAPQGGHQTELSNGVPIENLSAPTDGLLAYYIDVPPDSGHLIIETSGGTGDADIYVGFEFEPTLVEFDCVGWLAGNEERCWFPIPDTGRYNILVHAYEAFEGLRLEASYSDERPEVTPLANGQTVPVEVPAGRMNYYSFFVEEGSTDLIVEMRGGPDTTGDSELYVRHGAPPVQDEFYWDCAPGSTATTRPASSRTPNPACGTPAWRPGTNSAM</sequence>
<evidence type="ECO:0000259" key="3">
    <source>
        <dbReference type="Pfam" id="PF04151"/>
    </source>
</evidence>
<proteinExistence type="predicted"/>
<feature type="region of interest" description="Disordered" evidence="1">
    <location>
        <begin position="224"/>
        <end position="253"/>
    </location>
</feature>
<evidence type="ECO:0000256" key="2">
    <source>
        <dbReference type="SAM" id="SignalP"/>
    </source>
</evidence>
<dbReference type="Gene3D" id="2.60.120.380">
    <property type="match status" value="2"/>
</dbReference>
<evidence type="ECO:0000313" key="5">
    <source>
        <dbReference type="Proteomes" id="UP000321248"/>
    </source>
</evidence>
<gene>
    <name evidence="4" type="ORF">FU658_06710</name>
</gene>
<feature type="signal peptide" evidence="2">
    <location>
        <begin position="1"/>
        <end position="32"/>
    </location>
</feature>
<protein>
    <recommendedName>
        <fullName evidence="3">Peptidase C-terminal archaeal/bacterial domain-containing protein</fullName>
    </recommendedName>
</protein>
<keyword evidence="5" id="KW-1185">Reference proteome</keyword>
<feature type="domain" description="Peptidase C-terminal archaeal/bacterial" evidence="3">
    <location>
        <begin position="69"/>
        <end position="134"/>
    </location>
</feature>
<dbReference type="Proteomes" id="UP000321248">
    <property type="component" value="Unassembled WGS sequence"/>
</dbReference>
<name>A0A5C8KWR1_9GAMM</name>
<dbReference type="OrthoDB" id="9790784at2"/>
<dbReference type="AlphaFoldDB" id="A0A5C8KWR1"/>
<dbReference type="InterPro" id="IPR007280">
    <property type="entry name" value="Peptidase_C_arc/bac"/>
</dbReference>
<reference evidence="4 5" key="1">
    <citation type="submission" date="2019-08" db="EMBL/GenBank/DDBJ databases">
        <authorList>
            <person name="Karlyshev A.V."/>
        </authorList>
    </citation>
    <scope>NUCLEOTIDE SEQUENCE [LARGE SCALE GENOMIC DNA]</scope>
    <source>
        <strain evidence="4 5">Alg18-2.2</strain>
    </source>
</reference>
<organism evidence="4 5">
    <name type="scientific">Alkalisalibacterium limincola</name>
    <dbReference type="NCBI Taxonomy" id="2699169"/>
    <lineage>
        <taxon>Bacteria</taxon>
        <taxon>Pseudomonadati</taxon>
        <taxon>Pseudomonadota</taxon>
        <taxon>Gammaproteobacteria</taxon>
        <taxon>Lysobacterales</taxon>
        <taxon>Lysobacteraceae</taxon>
        <taxon>Alkalisalibacterium</taxon>
    </lineage>
</organism>
<dbReference type="RefSeq" id="WP_147891370.1">
    <property type="nucleotide sequence ID" value="NZ_VRTS01000003.1"/>
</dbReference>
<accession>A0A5C8KWR1</accession>
<dbReference type="Pfam" id="PF04151">
    <property type="entry name" value="PPC"/>
    <property type="match status" value="1"/>
</dbReference>
<feature type="chain" id="PRO_5022949590" description="Peptidase C-terminal archaeal/bacterial domain-containing protein" evidence="2">
    <location>
        <begin position="33"/>
        <end position="253"/>
    </location>
</feature>
<evidence type="ECO:0000256" key="1">
    <source>
        <dbReference type="SAM" id="MobiDB-lite"/>
    </source>
</evidence>
<keyword evidence="2" id="KW-0732">Signal</keyword>